<reference evidence="2" key="1">
    <citation type="journal article" date="2019" name="Int. J. Syst. Evol. Microbiol.">
        <title>The Global Catalogue of Microorganisms (GCM) 10K type strain sequencing project: providing services to taxonomists for standard genome sequencing and annotation.</title>
        <authorList>
            <consortium name="The Broad Institute Genomics Platform"/>
            <consortium name="The Broad Institute Genome Sequencing Center for Infectious Disease"/>
            <person name="Wu L."/>
            <person name="Ma J."/>
        </authorList>
    </citation>
    <scope>NUCLEOTIDE SEQUENCE [LARGE SCALE GENOMIC DNA]</scope>
    <source>
        <strain evidence="2">CCUG 54950</strain>
    </source>
</reference>
<dbReference type="RefSeq" id="WP_377781750.1">
    <property type="nucleotide sequence ID" value="NZ_JBHUEH010000023.1"/>
</dbReference>
<name>A0ABW4RMV7_9BACL</name>
<dbReference type="InterPro" id="IPR053735">
    <property type="entry name" value="Type_III_TA_endoRNase"/>
</dbReference>
<evidence type="ECO:0000313" key="1">
    <source>
        <dbReference type="EMBL" id="MFD1887175.1"/>
    </source>
</evidence>
<organism evidence="1 2">
    <name type="scientific">Paenibacillus wenxiniae</name>
    <dbReference type="NCBI Taxonomy" id="1636843"/>
    <lineage>
        <taxon>Bacteria</taxon>
        <taxon>Bacillati</taxon>
        <taxon>Bacillota</taxon>
        <taxon>Bacilli</taxon>
        <taxon>Bacillales</taxon>
        <taxon>Paenibacillaceae</taxon>
        <taxon>Paenibacillus</taxon>
    </lineage>
</organism>
<dbReference type="Pfam" id="PF13958">
    <property type="entry name" value="ToxN_toxin"/>
    <property type="match status" value="1"/>
</dbReference>
<dbReference type="InterPro" id="IPR025911">
    <property type="entry name" value="ToxN/AbiQ_toxin"/>
</dbReference>
<comment type="caution">
    <text evidence="1">The sequence shown here is derived from an EMBL/GenBank/DDBJ whole genome shotgun (WGS) entry which is preliminary data.</text>
</comment>
<dbReference type="Gene3D" id="3.10.129.130">
    <property type="match status" value="1"/>
</dbReference>
<protein>
    <submittedName>
        <fullName evidence="1">Type III toxin-antitoxin system ToxN/AbiQ family toxin</fullName>
    </submittedName>
</protein>
<keyword evidence="2" id="KW-1185">Reference proteome</keyword>
<evidence type="ECO:0000313" key="2">
    <source>
        <dbReference type="Proteomes" id="UP001597233"/>
    </source>
</evidence>
<accession>A0ABW4RMV7</accession>
<dbReference type="EMBL" id="JBHUEH010000023">
    <property type="protein sequence ID" value="MFD1887175.1"/>
    <property type="molecule type" value="Genomic_DNA"/>
</dbReference>
<dbReference type="Proteomes" id="UP001597233">
    <property type="component" value="Unassembled WGS sequence"/>
</dbReference>
<proteinExistence type="predicted"/>
<sequence length="125" mass="14799">MADTFPRPYIGTLFHINGHDYYAPLSSYKESYKKKKAWFAKVYNGSSPEPVAVLKYCCMIPVKRELLEYIDFTKHYTKYRDLLESEYQYLKTNRSTIIEQAKSIYEKVTIQKILILFKFASILKS</sequence>
<gene>
    <name evidence="1" type="ORF">ACFSC9_16910</name>
</gene>